<feature type="non-terminal residue" evidence="2">
    <location>
        <position position="1"/>
    </location>
</feature>
<feature type="compositionally biased region" description="Low complexity" evidence="1">
    <location>
        <begin position="1"/>
        <end position="16"/>
    </location>
</feature>
<proteinExistence type="predicted"/>
<organism evidence="2">
    <name type="scientific">uncultured Thermoleophilia bacterium</name>
    <dbReference type="NCBI Taxonomy" id="1497501"/>
    <lineage>
        <taxon>Bacteria</taxon>
        <taxon>Bacillati</taxon>
        <taxon>Actinomycetota</taxon>
        <taxon>Thermoleophilia</taxon>
        <taxon>environmental samples</taxon>
    </lineage>
</organism>
<dbReference type="EMBL" id="CADCWC010000230">
    <property type="protein sequence ID" value="CAA9537343.1"/>
    <property type="molecule type" value="Genomic_DNA"/>
</dbReference>
<reference evidence="2" key="1">
    <citation type="submission" date="2020-02" db="EMBL/GenBank/DDBJ databases">
        <authorList>
            <person name="Meier V. D."/>
        </authorList>
    </citation>
    <scope>NUCLEOTIDE SEQUENCE</scope>
    <source>
        <strain evidence="2">AVDCRST_MAG79</strain>
    </source>
</reference>
<accession>A0A6J4U3T7</accession>
<feature type="region of interest" description="Disordered" evidence="1">
    <location>
        <begin position="1"/>
        <end position="42"/>
    </location>
</feature>
<evidence type="ECO:0000313" key="2">
    <source>
        <dbReference type="EMBL" id="CAA9537343.1"/>
    </source>
</evidence>
<dbReference type="AlphaFoldDB" id="A0A6J4U3T7"/>
<name>A0A6J4U3T7_9ACTN</name>
<evidence type="ECO:0000256" key="1">
    <source>
        <dbReference type="SAM" id="MobiDB-lite"/>
    </source>
</evidence>
<gene>
    <name evidence="2" type="ORF">AVDCRST_MAG79-1507</name>
</gene>
<feature type="non-terminal residue" evidence="2">
    <location>
        <position position="42"/>
    </location>
</feature>
<sequence>RAPPSCSTRSSPASRPAWRRCATHPDLRRRPPPAPTHRPRSR</sequence>
<protein>
    <submittedName>
        <fullName evidence="2">Uncharacterized protein</fullName>
    </submittedName>
</protein>